<dbReference type="GeneID" id="107419824"/>
<feature type="transmembrane region" description="Helical" evidence="13">
    <location>
        <begin position="560"/>
        <end position="579"/>
    </location>
</feature>
<evidence type="ECO:0000256" key="8">
    <source>
        <dbReference type="ARBA" id="ARBA00022989"/>
    </source>
</evidence>
<evidence type="ECO:0000313" key="18">
    <source>
        <dbReference type="RefSeq" id="XP_024930167.1"/>
    </source>
</evidence>
<dbReference type="InterPro" id="IPR020846">
    <property type="entry name" value="MFS_dom"/>
</dbReference>
<dbReference type="PANTHER" id="PTHR48020:SF35">
    <property type="entry name" value="SUGAR TRANSPORTER"/>
    <property type="match status" value="1"/>
</dbReference>
<evidence type="ECO:0000256" key="9">
    <source>
        <dbReference type="ARBA" id="ARBA00023136"/>
    </source>
</evidence>
<protein>
    <submittedName>
        <fullName evidence="16 17">Monosaccharide-sensing protein 2</fullName>
    </submittedName>
</protein>
<dbReference type="RefSeq" id="XP_024930167.1">
    <property type="nucleotide sequence ID" value="XM_025074399.1"/>
</dbReference>
<reference evidence="16 17" key="1">
    <citation type="submission" date="2025-04" db="UniProtKB">
        <authorList>
            <consortium name="RefSeq"/>
        </authorList>
    </citation>
    <scope>IDENTIFICATION</scope>
    <source>
        <tissue evidence="16 17">In vitro plantlets</tissue>
    </source>
</reference>
<dbReference type="PROSITE" id="PS00217">
    <property type="entry name" value="SUGAR_TRANSPORT_2"/>
    <property type="match status" value="1"/>
</dbReference>
<dbReference type="AlphaFoldDB" id="A0A6P6G7P1"/>
<gene>
    <name evidence="16 17 18" type="primary">LOC107419824</name>
</gene>
<evidence type="ECO:0000256" key="4">
    <source>
        <dbReference type="ARBA" id="ARBA00022553"/>
    </source>
</evidence>
<dbReference type="KEGG" id="zju:107419824"/>
<feature type="transmembrane region" description="Helical" evidence="13">
    <location>
        <begin position="163"/>
        <end position="183"/>
    </location>
</feature>
<dbReference type="PRINTS" id="PR00171">
    <property type="entry name" value="SUGRTRNSPORT"/>
</dbReference>
<name>A0A6P6G7P1_ZIZJJ</name>
<feature type="domain" description="Major facilitator superfamily (MFS) profile" evidence="14">
    <location>
        <begin position="7"/>
        <end position="712"/>
    </location>
</feature>
<keyword evidence="8 13" id="KW-1133">Transmembrane helix</keyword>
<evidence type="ECO:0000256" key="3">
    <source>
        <dbReference type="ARBA" id="ARBA00022448"/>
    </source>
</evidence>
<dbReference type="InterPro" id="IPR050814">
    <property type="entry name" value="Myo-inositol_Transporter"/>
</dbReference>
<dbReference type="FunFam" id="1.20.1250.20:FF:000103">
    <property type="entry name" value="monosaccharide-sensing protein 2"/>
    <property type="match status" value="1"/>
</dbReference>
<proteinExistence type="inferred from homology"/>
<feature type="compositionally biased region" description="Basic and acidic residues" evidence="12">
    <location>
        <begin position="331"/>
        <end position="348"/>
    </location>
</feature>
<evidence type="ECO:0000256" key="7">
    <source>
        <dbReference type="ARBA" id="ARBA00022692"/>
    </source>
</evidence>
<accession>A0A6P6G7P1</accession>
<keyword evidence="3" id="KW-0813">Transport</keyword>
<keyword evidence="6" id="KW-0762">Sugar transport</keyword>
<dbReference type="RefSeq" id="XP_015884124.1">
    <property type="nucleotide sequence ID" value="XM_016028638.2"/>
</dbReference>
<dbReference type="GO" id="GO:0022857">
    <property type="term" value="F:transmembrane transporter activity"/>
    <property type="evidence" value="ECO:0007669"/>
    <property type="project" value="InterPro"/>
</dbReference>
<evidence type="ECO:0000256" key="5">
    <source>
        <dbReference type="ARBA" id="ARBA00022554"/>
    </source>
</evidence>
<comment type="similarity">
    <text evidence="2">Belongs to the major facilitator superfamily. Sugar transporter (TC 2.A.1.1) family.</text>
</comment>
<dbReference type="Pfam" id="PF00083">
    <property type="entry name" value="Sugar_tr"/>
    <property type="match status" value="2"/>
</dbReference>
<comment type="catalytic activity">
    <reaction evidence="11">
        <text>sucrose(out) + H(+)(in) = sucrose(in) + H(+)(out)</text>
        <dbReference type="Rhea" id="RHEA:73211"/>
        <dbReference type="ChEBI" id="CHEBI:15378"/>
        <dbReference type="ChEBI" id="CHEBI:17992"/>
    </reaction>
    <physiologicalReaction direction="left-to-right" evidence="11">
        <dbReference type="Rhea" id="RHEA:73212"/>
    </physiologicalReaction>
</comment>
<evidence type="ECO:0000256" key="13">
    <source>
        <dbReference type="SAM" id="Phobius"/>
    </source>
</evidence>
<dbReference type="InterPro" id="IPR036259">
    <property type="entry name" value="MFS_trans_sf"/>
</dbReference>
<evidence type="ECO:0000313" key="16">
    <source>
        <dbReference type="RefSeq" id="XP_015884124.1"/>
    </source>
</evidence>
<feature type="transmembrane region" description="Helical" evidence="13">
    <location>
        <begin position="71"/>
        <end position="90"/>
    </location>
</feature>
<evidence type="ECO:0000256" key="12">
    <source>
        <dbReference type="SAM" id="MobiDB-lite"/>
    </source>
</evidence>
<keyword evidence="7 13" id="KW-0812">Transmembrane</keyword>
<feature type="transmembrane region" description="Helical" evidence="13">
    <location>
        <begin position="657"/>
        <end position="677"/>
    </location>
</feature>
<dbReference type="InterPro" id="IPR005829">
    <property type="entry name" value="Sugar_transporter_CS"/>
</dbReference>
<keyword evidence="5" id="KW-0926">Vacuole</keyword>
<feature type="transmembrane region" description="Helical" evidence="13">
    <location>
        <begin position="683"/>
        <end position="706"/>
    </location>
</feature>
<dbReference type="PROSITE" id="PS00216">
    <property type="entry name" value="SUGAR_TRANSPORT_1"/>
    <property type="match status" value="1"/>
</dbReference>
<feature type="region of interest" description="Disordered" evidence="12">
    <location>
        <begin position="328"/>
        <end position="366"/>
    </location>
</feature>
<comment type="subcellular location">
    <subcellularLocation>
        <location evidence="1">Vacuole membrane</location>
        <topology evidence="1">Multi-pass membrane protein</topology>
    </subcellularLocation>
</comment>
<evidence type="ECO:0000256" key="11">
    <source>
        <dbReference type="ARBA" id="ARBA00051074"/>
    </source>
</evidence>
<dbReference type="SUPFAM" id="SSF103473">
    <property type="entry name" value="MFS general substrate transporter"/>
    <property type="match status" value="1"/>
</dbReference>
<dbReference type="FunFam" id="1.20.1250.20:FF:000108">
    <property type="entry name" value="Monosaccharide-sensing protein 2"/>
    <property type="match status" value="1"/>
</dbReference>
<evidence type="ECO:0000313" key="17">
    <source>
        <dbReference type="RefSeq" id="XP_015884125.1"/>
    </source>
</evidence>
<evidence type="ECO:0000313" key="15">
    <source>
        <dbReference type="Proteomes" id="UP001652623"/>
    </source>
</evidence>
<feature type="transmembrane region" description="Helical" evidence="13">
    <location>
        <begin position="102"/>
        <end position="119"/>
    </location>
</feature>
<evidence type="ECO:0000256" key="1">
    <source>
        <dbReference type="ARBA" id="ARBA00004128"/>
    </source>
</evidence>
<keyword evidence="9 13" id="KW-0472">Membrane</keyword>
<comment type="catalytic activity">
    <reaction evidence="10">
        <text>D-glucose(out) + H(+)(in) = D-glucose(in) + H(+)(out)</text>
        <dbReference type="Rhea" id="RHEA:73203"/>
        <dbReference type="ChEBI" id="CHEBI:4167"/>
        <dbReference type="ChEBI" id="CHEBI:15378"/>
    </reaction>
    <physiologicalReaction direction="left-to-right" evidence="10">
        <dbReference type="Rhea" id="RHEA:73204"/>
    </physiologicalReaction>
</comment>
<dbReference type="PROSITE" id="PS50850">
    <property type="entry name" value="MFS"/>
    <property type="match status" value="1"/>
</dbReference>
<evidence type="ECO:0000256" key="2">
    <source>
        <dbReference type="ARBA" id="ARBA00010992"/>
    </source>
</evidence>
<keyword evidence="4" id="KW-0597">Phosphoprotein</keyword>
<feature type="transmembrane region" description="Helical" evidence="13">
    <location>
        <begin position="591"/>
        <end position="611"/>
    </location>
</feature>
<sequence length="736" mass="78805">MKGAVLVAIAASIGNFLQGWDNATIAGAIVYIKEDLALETTMEGLVVAMSLIGATLITTCSGPISDWLGRRPMLVASSVLYFVSGLVMLWSPNVYVLCLARLLDGFGIGLAVTLVPIYISETAPSDIRGSLNTLPQFTGSGGMFLSYCMIFGMSFTTSPSWKLMLGVLSIPSLLYFAFTVFYLPESPRWLVSKGKMVEAKKVLQKLRGVEDVSGEMALLVEGLGVGGETSIEEYIIGPADEVADGEEPSDKDKIRLYGPEQGLSWVAKPVTGQSSLALLSRQGSLANQSVPLMDPLVTLFGSVHEKLPETASARSMFFPNFGSMFSTADAPRSKNEQWDEESLHRDGEGYTSEAAGGDSDDNVHSPLISRQTTSLEKDMLPHASRGSSLSMRRHSTLFQGTGETVGATGIGGGWQLAWKWSEKEGEDGKKEGGFKRIYLRQEDVPAGSQRGSIVSLPAAEGEFIQAAALVSQPALYSKELLDAHPLGPAMLHPSETASKSPIWAALLEPGVKHALFVGVGIQILQQFSGINGVLYYTPQILEEAGVEVLLADLGIGTESASFLISALTTLLMLPSIGIGMRLMDDTGRRRLLLTTIPVLVGTLVILVIGNVVDMGSVVHAVISTVCVIGYFCCFVMAYGPIPNILCSEIFPTRVRGLCIAICALAYWIGDIIVTYTVPVMLTSIGLAGIFGIYAAVCVISWVFIFLEVPETKGMPLEVITEFFAIGARKAHAAKNE</sequence>
<keyword evidence="15" id="KW-1185">Reference proteome</keyword>
<dbReference type="Gene3D" id="1.20.1250.20">
    <property type="entry name" value="MFS general substrate transporter like domains"/>
    <property type="match status" value="2"/>
</dbReference>
<feature type="transmembrane region" description="Helical" evidence="13">
    <location>
        <begin position="139"/>
        <end position="156"/>
    </location>
</feature>
<evidence type="ECO:0000256" key="6">
    <source>
        <dbReference type="ARBA" id="ARBA00022597"/>
    </source>
</evidence>
<feature type="transmembrane region" description="Helical" evidence="13">
    <location>
        <begin position="617"/>
        <end position="637"/>
    </location>
</feature>
<feature type="transmembrane region" description="Helical" evidence="13">
    <location>
        <begin position="44"/>
        <end position="65"/>
    </location>
</feature>
<evidence type="ECO:0000256" key="10">
    <source>
        <dbReference type="ARBA" id="ARBA00050663"/>
    </source>
</evidence>
<dbReference type="InterPro" id="IPR005828">
    <property type="entry name" value="MFS_sugar_transport-like"/>
</dbReference>
<organism evidence="15 18">
    <name type="scientific">Ziziphus jujuba</name>
    <name type="common">Chinese jujube</name>
    <name type="synonym">Ziziphus sativa</name>
    <dbReference type="NCBI Taxonomy" id="326968"/>
    <lineage>
        <taxon>Eukaryota</taxon>
        <taxon>Viridiplantae</taxon>
        <taxon>Streptophyta</taxon>
        <taxon>Embryophyta</taxon>
        <taxon>Tracheophyta</taxon>
        <taxon>Spermatophyta</taxon>
        <taxon>Magnoliopsida</taxon>
        <taxon>eudicotyledons</taxon>
        <taxon>Gunneridae</taxon>
        <taxon>Pentapetalae</taxon>
        <taxon>rosids</taxon>
        <taxon>fabids</taxon>
        <taxon>Rosales</taxon>
        <taxon>Rhamnaceae</taxon>
        <taxon>Paliureae</taxon>
        <taxon>Ziziphus</taxon>
    </lineage>
</organism>
<dbReference type="InterPro" id="IPR003663">
    <property type="entry name" value="Sugar/inositol_transpt"/>
</dbReference>
<dbReference type="RefSeq" id="XP_015884125.1">
    <property type="nucleotide sequence ID" value="XM_016028639.2"/>
</dbReference>
<dbReference type="PANTHER" id="PTHR48020">
    <property type="entry name" value="PROTON MYO-INOSITOL COTRANSPORTER"/>
    <property type="match status" value="1"/>
</dbReference>
<evidence type="ECO:0000259" key="14">
    <source>
        <dbReference type="PROSITE" id="PS50850"/>
    </source>
</evidence>
<dbReference type="Proteomes" id="UP001652623">
    <property type="component" value="Chromosome 5"/>
</dbReference>
<dbReference type="GO" id="GO:0009705">
    <property type="term" value="C:plant-type vacuole membrane"/>
    <property type="evidence" value="ECO:0007669"/>
    <property type="project" value="UniProtKB-ARBA"/>
</dbReference>